<reference evidence="3" key="1">
    <citation type="submission" date="2018-02" db="EMBL/GenBank/DDBJ databases">
        <authorList>
            <person name="Hausmann B."/>
        </authorList>
    </citation>
    <scope>NUCLEOTIDE SEQUENCE [LARGE SCALE GENOMIC DNA]</scope>
    <source>
        <strain evidence="3">Peat soil MAG SbA1</strain>
    </source>
</reference>
<keyword evidence="1" id="KW-0472">Membrane</keyword>
<accession>A0A2U3JXK3</accession>
<keyword evidence="1" id="KW-1133">Transmembrane helix</keyword>
<dbReference type="AlphaFoldDB" id="A0A2U3JXK3"/>
<protein>
    <submittedName>
        <fullName evidence="2">Uncharacterized protein</fullName>
    </submittedName>
</protein>
<keyword evidence="1" id="KW-0812">Transmembrane</keyword>
<dbReference type="Proteomes" id="UP000238701">
    <property type="component" value="Unassembled WGS sequence"/>
</dbReference>
<dbReference type="EMBL" id="OMOD01000006">
    <property type="protein sequence ID" value="SPF32068.1"/>
    <property type="molecule type" value="Genomic_DNA"/>
</dbReference>
<proteinExistence type="predicted"/>
<feature type="transmembrane region" description="Helical" evidence="1">
    <location>
        <begin position="39"/>
        <end position="59"/>
    </location>
</feature>
<organism evidence="2 3">
    <name type="scientific">Candidatus Sulfotelmatobacter kueseliae</name>
    <dbReference type="NCBI Taxonomy" id="2042962"/>
    <lineage>
        <taxon>Bacteria</taxon>
        <taxon>Pseudomonadati</taxon>
        <taxon>Acidobacteriota</taxon>
        <taxon>Terriglobia</taxon>
        <taxon>Terriglobales</taxon>
        <taxon>Candidatus Korobacteraceae</taxon>
        <taxon>Candidatus Sulfotelmatobacter</taxon>
    </lineage>
</organism>
<name>A0A2U3JXK3_9BACT</name>
<gene>
    <name evidence="2" type="ORF">SBA1_1030002</name>
</gene>
<sequence>MEAAKGLPGVGMEPFLGRLRIKLREDAMRAYLTNLPMRIWLLLVAPAVVVGYPVVRIVVPAVARAVVPEVVRTVLHVI</sequence>
<evidence type="ECO:0000313" key="3">
    <source>
        <dbReference type="Proteomes" id="UP000238701"/>
    </source>
</evidence>
<evidence type="ECO:0000256" key="1">
    <source>
        <dbReference type="SAM" id="Phobius"/>
    </source>
</evidence>
<evidence type="ECO:0000313" key="2">
    <source>
        <dbReference type="EMBL" id="SPF32068.1"/>
    </source>
</evidence>